<feature type="non-terminal residue" evidence="1">
    <location>
        <position position="1"/>
    </location>
</feature>
<accession>H6C1V7</accession>
<reference evidence="1" key="1">
    <citation type="submission" date="2011-07" db="EMBL/GenBank/DDBJ databases">
        <title>The Genome Sequence of Exophiala (Wangiella) dermatitidis NIH/UT8656.</title>
        <authorList>
            <consortium name="The Broad Institute Genome Sequencing Platform"/>
            <person name="Cuomo C."/>
            <person name="Wang Z."/>
            <person name="Hunicke-Smith S."/>
            <person name="Szanislo P.J."/>
            <person name="Earl A."/>
            <person name="Young S.K."/>
            <person name="Zeng Q."/>
            <person name="Gargeya S."/>
            <person name="Fitzgerald M."/>
            <person name="Haas B."/>
            <person name="Abouelleil A."/>
            <person name="Alvarado L."/>
            <person name="Arachchi H.M."/>
            <person name="Berlin A."/>
            <person name="Brown A."/>
            <person name="Chapman S.B."/>
            <person name="Chen Z."/>
            <person name="Dunbar C."/>
            <person name="Freedman E."/>
            <person name="Gearin G."/>
            <person name="Gellesch M."/>
            <person name="Goldberg J."/>
            <person name="Griggs A."/>
            <person name="Gujja S."/>
            <person name="Heiman D."/>
            <person name="Howarth C."/>
            <person name="Larson L."/>
            <person name="Lui A."/>
            <person name="MacDonald P.J.P."/>
            <person name="Montmayeur A."/>
            <person name="Murphy C."/>
            <person name="Neiman D."/>
            <person name="Pearson M."/>
            <person name="Priest M."/>
            <person name="Roberts A."/>
            <person name="Saif S."/>
            <person name="Shea T."/>
            <person name="Shenoy N."/>
            <person name="Sisk P."/>
            <person name="Stolte C."/>
            <person name="Sykes S."/>
            <person name="Wortman J."/>
            <person name="Nusbaum C."/>
            <person name="Birren B."/>
        </authorList>
    </citation>
    <scope>NUCLEOTIDE SEQUENCE</scope>
    <source>
        <strain evidence="1">NIH/UT8656</strain>
    </source>
</reference>
<organism evidence="1 2">
    <name type="scientific">Exophiala dermatitidis (strain ATCC 34100 / CBS 525.76 / NIH/UT8656)</name>
    <name type="common">Black yeast</name>
    <name type="synonym">Wangiella dermatitidis</name>
    <dbReference type="NCBI Taxonomy" id="858893"/>
    <lineage>
        <taxon>Eukaryota</taxon>
        <taxon>Fungi</taxon>
        <taxon>Dikarya</taxon>
        <taxon>Ascomycota</taxon>
        <taxon>Pezizomycotina</taxon>
        <taxon>Eurotiomycetes</taxon>
        <taxon>Chaetothyriomycetidae</taxon>
        <taxon>Chaetothyriales</taxon>
        <taxon>Herpotrichiellaceae</taxon>
        <taxon>Exophiala</taxon>
    </lineage>
</organism>
<dbReference type="AlphaFoldDB" id="H6C1V7"/>
<name>H6C1V7_EXODN</name>
<dbReference type="GeneID" id="20311287"/>
<dbReference type="HOGENOM" id="CLU_2263743_0_0_1"/>
<sequence>MMRKSQSATSLRCGRTALRCSTPTTLNSPLSTNATTNSILHCPPVETRLFSPSIGTTAPLPSTSLDIADTIPPRILIPVETNRHNPASTVDAIIGQPRICHRP</sequence>
<dbReference type="RefSeq" id="XP_009159105.1">
    <property type="nucleotide sequence ID" value="XM_009160857.1"/>
</dbReference>
<proteinExistence type="predicted"/>
<protein>
    <submittedName>
        <fullName evidence="1">Uncharacterized protein</fullName>
    </submittedName>
</protein>
<dbReference type="VEuPathDB" id="FungiDB:HMPREF1120_06648"/>
<dbReference type="EMBL" id="JH226134">
    <property type="protein sequence ID" value="EHY58644.1"/>
    <property type="molecule type" value="Genomic_DNA"/>
</dbReference>
<dbReference type="InParanoid" id="H6C1V7"/>
<evidence type="ECO:0000313" key="1">
    <source>
        <dbReference type="EMBL" id="EHY58644.1"/>
    </source>
</evidence>
<keyword evidence="2" id="KW-1185">Reference proteome</keyword>
<evidence type="ECO:0000313" key="2">
    <source>
        <dbReference type="Proteomes" id="UP000007304"/>
    </source>
</evidence>
<dbReference type="Proteomes" id="UP000007304">
    <property type="component" value="Unassembled WGS sequence"/>
</dbReference>
<gene>
    <name evidence="1" type="ORF">HMPREF1120_06648</name>
</gene>